<dbReference type="RefSeq" id="WP_331255942.1">
    <property type="nucleotide sequence ID" value="NZ_CP133270.1"/>
</dbReference>
<organism evidence="1 2">
    <name type="scientific">Candidatus Bealeia paramacronuclearis</name>
    <dbReference type="NCBI Taxonomy" id="1921001"/>
    <lineage>
        <taxon>Bacteria</taxon>
        <taxon>Pseudomonadati</taxon>
        <taxon>Pseudomonadota</taxon>
        <taxon>Alphaproteobacteria</taxon>
        <taxon>Holosporales</taxon>
        <taxon>Holosporaceae</taxon>
        <taxon>Candidatus Bealeia</taxon>
    </lineage>
</organism>
<reference evidence="1 2" key="1">
    <citation type="journal article" date="2024" name="Environ. Microbiol.">
        <title>Novel evolutionary insights on the interactions of the Holosporales (Alphaproteobacteria) with eukaryotic hosts from comparative genomics.</title>
        <authorList>
            <person name="Giovannini M."/>
            <person name="Petroni G."/>
            <person name="Castelli M."/>
        </authorList>
    </citation>
    <scope>NUCLEOTIDE SEQUENCE [LARGE SCALE GENOMIC DNA]</scope>
    <source>
        <strain evidence="1 2">US_Bl 15I1</strain>
    </source>
</reference>
<dbReference type="PANTHER" id="PTHR33986">
    <property type="entry name" value="OS02G0535700 PROTEIN"/>
    <property type="match status" value="1"/>
</dbReference>
<dbReference type="InterPro" id="IPR009367">
    <property type="entry name" value="Elm1-like"/>
</dbReference>
<dbReference type="SUPFAM" id="SSF53756">
    <property type="entry name" value="UDP-Glycosyltransferase/glycogen phosphorylase"/>
    <property type="match status" value="1"/>
</dbReference>
<dbReference type="Pfam" id="PF06258">
    <property type="entry name" value="Mito_fiss_Elm1"/>
    <property type="match status" value="1"/>
</dbReference>
<evidence type="ECO:0000313" key="2">
    <source>
        <dbReference type="Proteomes" id="UP001330434"/>
    </source>
</evidence>
<accession>A0ABZ2C608</accession>
<dbReference type="Gene3D" id="3.40.50.2000">
    <property type="entry name" value="Glycogen Phosphorylase B"/>
    <property type="match status" value="1"/>
</dbReference>
<dbReference type="EMBL" id="CP133270">
    <property type="protein sequence ID" value="WVX67160.1"/>
    <property type="molecule type" value="Genomic_DNA"/>
</dbReference>
<sequence>MTKLTPRTCWTLSDGHPGMMSQVIGLSESLGLETIHKVVNRRWPYSWMPTLWPFGTPTKQLDKKSDSLAPPWPDVVISCGRRSVALALSIKKQNKGKTYLIHIQDPLISPRHLDLVAAPEHDKVIAPNVIKTFGALHKVSPQKLETARSEFKDYFSHYENPFYTVLLGGATNRYAMPQEAMEDLISSFDQILRDYPGSLLITPSFRTPYRDLLKTHFANHPRVFLAEPETFNPYFGMLALANAVLVTDDSVNMMTEACATGKPVYILPLRGHENTKPIRFASELIRRGYAKYFDGIIDFWEYRPFNETARVGNLIKSQLGLR</sequence>
<protein>
    <submittedName>
        <fullName evidence="1">Mitochondrial fission ELM1 family protein</fullName>
    </submittedName>
</protein>
<evidence type="ECO:0000313" key="1">
    <source>
        <dbReference type="EMBL" id="WVX67160.1"/>
    </source>
</evidence>
<keyword evidence="2" id="KW-1185">Reference proteome</keyword>
<proteinExistence type="predicted"/>
<dbReference type="PANTHER" id="PTHR33986:SF15">
    <property type="entry name" value="MITOCHONDRIAL FISSION PROTEIN ELM1"/>
    <property type="match status" value="1"/>
</dbReference>
<name>A0ABZ2C608_9PROT</name>
<gene>
    <name evidence="1" type="ORF">Bealeia1_01357</name>
</gene>
<dbReference type="Proteomes" id="UP001330434">
    <property type="component" value="Chromosome"/>
</dbReference>